<dbReference type="InterPro" id="IPR050473">
    <property type="entry name" value="A2M/Complement_sys"/>
</dbReference>
<dbReference type="Pfam" id="PF07677">
    <property type="entry name" value="A2M_recep"/>
    <property type="match status" value="1"/>
</dbReference>
<dbReference type="InterPro" id="IPR009048">
    <property type="entry name" value="A-macroglobulin_rcpt-bd"/>
</dbReference>
<feature type="domain" description="Alpha-macroglobulin receptor-binding" evidence="1">
    <location>
        <begin position="215"/>
        <end position="306"/>
    </location>
</feature>
<dbReference type="InterPro" id="IPR036595">
    <property type="entry name" value="A-macroglobulin_rcpt-bd_sf"/>
</dbReference>
<dbReference type="SMART" id="SM01361">
    <property type="entry name" value="A2M_recep"/>
    <property type="match status" value="1"/>
</dbReference>
<dbReference type="AlphaFoldDB" id="A0A0P4WAV5"/>
<dbReference type="PANTHER" id="PTHR11412">
    <property type="entry name" value="MACROGLOBULIN / COMPLEMENT"/>
    <property type="match status" value="1"/>
</dbReference>
<dbReference type="InterPro" id="IPR008930">
    <property type="entry name" value="Terpenoid_cyclase/PrenylTrfase"/>
</dbReference>
<sequence>MKREHGNKIYWSREPIAFNNLVYEDNQRPFMLPKDDQKWDAHAVETTSYALLVFVARDGIGILQENIVRFLAVMRELDGGLISTLDSVVAMEALVEYSYRARLRDVTDMRVTIEHSSDPNFTVDVQIDNTQRLAELRSFDLNNIYGHISVVGHGSGQALVQLDYSYGVDLAHQLDFPPVNSFEFNVYSQFYGRNNSHLRFTACQRWTYTEESETSGVAVVEMHLPSGYYVMQDDLIRLVQSRKVRNLRWAYRTTTQVKFFFNHLDTERTCVSYEVERWHPVANHSRYNMARVYDLYQPERFNMTLMEVYPLYDLDLCEVCGSYQCPYCPFYSSAPPQPPPTLLVLLLLVLVLLLRSAADGDL</sequence>
<accession>A0A0P4WAV5</accession>
<dbReference type="InterPro" id="IPR011626">
    <property type="entry name" value="Alpha-macroglobulin_TED"/>
</dbReference>
<name>A0A0P4WAV5_SCYOL</name>
<dbReference type="PANTHER" id="PTHR11412:SF146">
    <property type="entry name" value="CD109 ANTIGEN"/>
    <property type="match status" value="1"/>
</dbReference>
<organism evidence="2">
    <name type="scientific">Scylla olivacea</name>
    <name type="common">Orange mud crab</name>
    <name type="synonym">Cancer olivacea</name>
    <dbReference type="NCBI Taxonomy" id="85551"/>
    <lineage>
        <taxon>Eukaryota</taxon>
        <taxon>Metazoa</taxon>
        <taxon>Ecdysozoa</taxon>
        <taxon>Arthropoda</taxon>
        <taxon>Crustacea</taxon>
        <taxon>Multicrustacea</taxon>
        <taxon>Malacostraca</taxon>
        <taxon>Eumalacostraca</taxon>
        <taxon>Eucarida</taxon>
        <taxon>Decapoda</taxon>
        <taxon>Pleocyemata</taxon>
        <taxon>Brachyura</taxon>
        <taxon>Eubrachyura</taxon>
        <taxon>Portunoidea</taxon>
        <taxon>Portunidae</taxon>
        <taxon>Portuninae</taxon>
        <taxon>Scylla</taxon>
    </lineage>
</organism>
<dbReference type="Gene3D" id="2.60.40.690">
    <property type="entry name" value="Alpha-macroglobulin, receptor-binding domain"/>
    <property type="match status" value="1"/>
</dbReference>
<dbReference type="SUPFAM" id="SSF49410">
    <property type="entry name" value="Alpha-macroglobulin receptor domain"/>
    <property type="match status" value="1"/>
</dbReference>
<dbReference type="Gene3D" id="1.50.10.20">
    <property type="match status" value="1"/>
</dbReference>
<evidence type="ECO:0000259" key="1">
    <source>
        <dbReference type="SMART" id="SM01361"/>
    </source>
</evidence>
<dbReference type="EMBL" id="GDRN01077895">
    <property type="protein sequence ID" value="JAI62674.1"/>
    <property type="molecule type" value="Transcribed_RNA"/>
</dbReference>
<proteinExistence type="predicted"/>
<dbReference type="Pfam" id="PF07678">
    <property type="entry name" value="TED_complement"/>
    <property type="match status" value="1"/>
</dbReference>
<dbReference type="SUPFAM" id="SSF48239">
    <property type="entry name" value="Terpenoid cyclases/Protein prenyltransferases"/>
    <property type="match status" value="1"/>
</dbReference>
<evidence type="ECO:0000313" key="2">
    <source>
        <dbReference type="EMBL" id="JAI62674.1"/>
    </source>
</evidence>
<dbReference type="GO" id="GO:0005615">
    <property type="term" value="C:extracellular space"/>
    <property type="evidence" value="ECO:0007669"/>
    <property type="project" value="InterPro"/>
</dbReference>
<reference evidence="2" key="1">
    <citation type="submission" date="2015-09" db="EMBL/GenBank/DDBJ databases">
        <title>Scylla olivacea transcriptome.</title>
        <authorList>
            <person name="Ikhwanuddin M."/>
        </authorList>
    </citation>
    <scope>NUCLEOTIDE SEQUENCE</scope>
</reference>
<protein>
    <recommendedName>
        <fullName evidence="1">Alpha-macroglobulin receptor-binding domain-containing protein</fullName>
    </recommendedName>
</protein>